<accession>A0A4P6EU98</accession>
<feature type="transmembrane region" description="Helical" evidence="3">
    <location>
        <begin position="162"/>
        <end position="182"/>
    </location>
</feature>
<dbReference type="GO" id="GO:0005886">
    <property type="term" value="C:plasma membrane"/>
    <property type="evidence" value="ECO:0007669"/>
    <property type="project" value="UniProtKB-SubCell"/>
</dbReference>
<evidence type="ECO:0000256" key="1">
    <source>
        <dbReference type="ARBA" id="ARBA00010692"/>
    </source>
</evidence>
<sequence>MNKNYNIRSYVFIALFAALFVVMSAISFKLSISQVPITLQTLAVCLSGLFLGARNGLLSILLVLVLTAIGLPMIHGEGGVAILYGYTGGYLFSFLWSSLIIGYISGPLLRNETIWRSKIAAFITLFIVMELFGSLFVYLFGVPWMMHSLGFSFQKAMSAGCYPFLIGDALKSVLAAAIGVSLRPSILKLRETTGTRKLETTGTVIG</sequence>
<evidence type="ECO:0000313" key="5">
    <source>
        <dbReference type="Proteomes" id="UP000293568"/>
    </source>
</evidence>
<organism evidence="4 5">
    <name type="scientific">Paenibacillus protaetiae</name>
    <dbReference type="NCBI Taxonomy" id="2509456"/>
    <lineage>
        <taxon>Bacteria</taxon>
        <taxon>Bacillati</taxon>
        <taxon>Bacillota</taxon>
        <taxon>Bacilli</taxon>
        <taxon>Bacillales</taxon>
        <taxon>Paenibacillaceae</taxon>
        <taxon>Paenibacillus</taxon>
    </lineage>
</organism>
<comment type="similarity">
    <text evidence="1 2">Belongs to the BioY family.</text>
</comment>
<name>A0A4P6EU98_9BACL</name>
<feature type="transmembrane region" description="Helical" evidence="3">
    <location>
        <begin position="90"/>
        <end position="109"/>
    </location>
</feature>
<evidence type="ECO:0000313" key="4">
    <source>
        <dbReference type="EMBL" id="QAY65673.1"/>
    </source>
</evidence>
<dbReference type="GO" id="GO:0015225">
    <property type="term" value="F:biotin transmembrane transporter activity"/>
    <property type="evidence" value="ECO:0007669"/>
    <property type="project" value="UniProtKB-UniRule"/>
</dbReference>
<dbReference type="RefSeq" id="WP_129438460.1">
    <property type="nucleotide sequence ID" value="NZ_CP035492.1"/>
</dbReference>
<dbReference type="AlphaFoldDB" id="A0A4P6EU98"/>
<gene>
    <name evidence="4" type="ORF">ET464_04020</name>
</gene>
<keyword evidence="3" id="KW-1133">Transmembrane helix</keyword>
<feature type="transmembrane region" description="Helical" evidence="3">
    <location>
        <begin position="34"/>
        <end position="53"/>
    </location>
</feature>
<protein>
    <recommendedName>
        <fullName evidence="2">Biotin transporter</fullName>
    </recommendedName>
</protein>
<feature type="transmembrane region" description="Helical" evidence="3">
    <location>
        <begin position="60"/>
        <end position="84"/>
    </location>
</feature>
<keyword evidence="2 3" id="KW-0472">Membrane</keyword>
<keyword evidence="2" id="KW-1003">Cell membrane</keyword>
<dbReference type="OrthoDB" id="9803495at2"/>
<feature type="transmembrane region" description="Helical" evidence="3">
    <location>
        <begin position="7"/>
        <end position="28"/>
    </location>
</feature>
<keyword evidence="5" id="KW-1185">Reference proteome</keyword>
<dbReference type="Proteomes" id="UP000293568">
    <property type="component" value="Chromosome"/>
</dbReference>
<dbReference type="Gene3D" id="1.10.1760.20">
    <property type="match status" value="1"/>
</dbReference>
<evidence type="ECO:0000256" key="3">
    <source>
        <dbReference type="SAM" id="Phobius"/>
    </source>
</evidence>
<dbReference type="KEGG" id="pprt:ET464_04020"/>
<keyword evidence="3" id="KW-0812">Transmembrane</keyword>
<comment type="subcellular location">
    <subcellularLocation>
        <location evidence="2">Cell membrane</location>
        <topology evidence="2">Multi-pass membrane protein</topology>
    </subcellularLocation>
</comment>
<proteinExistence type="inferred from homology"/>
<evidence type="ECO:0000256" key="2">
    <source>
        <dbReference type="PIRNR" id="PIRNR016661"/>
    </source>
</evidence>
<keyword evidence="2" id="KW-0813">Transport</keyword>
<dbReference type="PANTHER" id="PTHR34295">
    <property type="entry name" value="BIOTIN TRANSPORTER BIOY"/>
    <property type="match status" value="1"/>
</dbReference>
<dbReference type="InterPro" id="IPR003784">
    <property type="entry name" value="BioY"/>
</dbReference>
<feature type="transmembrane region" description="Helical" evidence="3">
    <location>
        <begin position="121"/>
        <end position="142"/>
    </location>
</feature>
<dbReference type="PIRSF" id="PIRSF016661">
    <property type="entry name" value="BioY"/>
    <property type="match status" value="1"/>
</dbReference>
<dbReference type="Pfam" id="PF02632">
    <property type="entry name" value="BioY"/>
    <property type="match status" value="1"/>
</dbReference>
<dbReference type="PANTHER" id="PTHR34295:SF1">
    <property type="entry name" value="BIOTIN TRANSPORTER BIOY"/>
    <property type="match status" value="1"/>
</dbReference>
<dbReference type="EMBL" id="CP035492">
    <property type="protein sequence ID" value="QAY65673.1"/>
    <property type="molecule type" value="Genomic_DNA"/>
</dbReference>
<reference evidence="4 5" key="1">
    <citation type="submission" date="2019-01" db="EMBL/GenBank/DDBJ databases">
        <title>Genome sequencing of strain FW100M-2.</title>
        <authorList>
            <person name="Heo J."/>
            <person name="Kim S.-J."/>
            <person name="Kim J.-S."/>
            <person name="Hong S.-B."/>
            <person name="Kwon S.-W."/>
        </authorList>
    </citation>
    <scope>NUCLEOTIDE SEQUENCE [LARGE SCALE GENOMIC DNA]</scope>
    <source>
        <strain evidence="4 5">FW100M-2</strain>
    </source>
</reference>